<keyword evidence="2" id="KW-0677">Repeat</keyword>
<feature type="domain" description="ZAD" evidence="8">
    <location>
        <begin position="6"/>
        <end position="79"/>
    </location>
</feature>
<evidence type="ECO:0000256" key="3">
    <source>
        <dbReference type="ARBA" id="ARBA00022771"/>
    </source>
</evidence>
<feature type="domain" description="C2H2-type" evidence="7">
    <location>
        <begin position="153"/>
        <end position="181"/>
    </location>
</feature>
<evidence type="ECO:0000256" key="5">
    <source>
        <dbReference type="PROSITE-ProRule" id="PRU00042"/>
    </source>
</evidence>
<dbReference type="AlphaFoldDB" id="A0A336LWD8"/>
<evidence type="ECO:0000256" key="6">
    <source>
        <dbReference type="PROSITE-ProRule" id="PRU01263"/>
    </source>
</evidence>
<dbReference type="PANTHER" id="PTHR24379:SF121">
    <property type="entry name" value="C2H2-TYPE DOMAIN-CONTAINING PROTEIN"/>
    <property type="match status" value="1"/>
</dbReference>
<sequence length="434" mass="50720">MSEECKKCRICLESTSKDVVPLHLLVEVEKSYADIYEYLSGLIPNKGSQYLCYACREELLKAYEFKKKIQDCEKIWSVDIKIENDIPIEVAEIDIKPDTEALVFVSTLIPEIESEIPEGKTETRTRSKFHDDFQWPEISDAESDKNESQNAIESCPYCEATYKTHNRLYKHYYKTHKGHKLKCVDCNKEFLFFDPFVKHRRKKHQSSDIKRKFEIIYPTLSEDSKNAKTFECPFCPEVFNVKNRLTHHKKQQHPGMKLPKKDHNEQTICPECGIMIFVRALERHQRTAHNATPRETYICDLCGAKLVSKVGMGIHMQLKHLHTTFFCRHCTENFPTPGIRRTHEIRFHTKNYKHCCHLCDKKFITGVHLRINQLTLQLAALLITAHTPSKDWVPIERRMHFLAIKKTSSIMLEFCCPASYESNEIAFKTLSSIK</sequence>
<dbReference type="SMART" id="SM00868">
    <property type="entry name" value="zf-AD"/>
    <property type="match status" value="1"/>
</dbReference>
<feature type="domain" description="C2H2-type" evidence="7">
    <location>
        <begin position="181"/>
        <end position="209"/>
    </location>
</feature>
<dbReference type="EMBL" id="UFQT01000186">
    <property type="protein sequence ID" value="SSX21281.1"/>
    <property type="molecule type" value="Genomic_DNA"/>
</dbReference>
<dbReference type="Pfam" id="PF07776">
    <property type="entry name" value="zf-AD"/>
    <property type="match status" value="1"/>
</dbReference>
<evidence type="ECO:0000256" key="4">
    <source>
        <dbReference type="ARBA" id="ARBA00022833"/>
    </source>
</evidence>
<evidence type="ECO:0000256" key="2">
    <source>
        <dbReference type="ARBA" id="ARBA00022737"/>
    </source>
</evidence>
<dbReference type="SMART" id="SM00355">
    <property type="entry name" value="ZnF_C2H2"/>
    <property type="match status" value="6"/>
</dbReference>
<evidence type="ECO:0000259" key="8">
    <source>
        <dbReference type="PROSITE" id="PS51915"/>
    </source>
</evidence>
<proteinExistence type="predicted"/>
<dbReference type="VEuPathDB" id="VectorBase:CSON015631"/>
<protein>
    <submittedName>
        <fullName evidence="9">CSON015631 protein</fullName>
    </submittedName>
</protein>
<dbReference type="InterPro" id="IPR012934">
    <property type="entry name" value="Znf_AD"/>
</dbReference>
<dbReference type="PROSITE" id="PS00028">
    <property type="entry name" value="ZINC_FINGER_C2H2_1"/>
    <property type="match status" value="5"/>
</dbReference>
<feature type="domain" description="C2H2-type" evidence="7">
    <location>
        <begin position="230"/>
        <end position="258"/>
    </location>
</feature>
<feature type="binding site" evidence="6">
    <location>
        <position position="8"/>
    </location>
    <ligand>
        <name>Zn(2+)</name>
        <dbReference type="ChEBI" id="CHEBI:29105"/>
    </ligand>
</feature>
<reference evidence="9" key="1">
    <citation type="submission" date="2018-07" db="EMBL/GenBank/DDBJ databases">
        <authorList>
            <person name="Quirk P.G."/>
            <person name="Krulwich T.A."/>
        </authorList>
    </citation>
    <scope>NUCLEOTIDE SEQUENCE</scope>
</reference>
<keyword evidence="1 6" id="KW-0479">Metal-binding</keyword>
<keyword evidence="3 5" id="KW-0863">Zinc-finger</keyword>
<gene>
    <name evidence="9" type="primary">CSON015631</name>
</gene>
<evidence type="ECO:0000313" key="9">
    <source>
        <dbReference type="EMBL" id="SSX21281.1"/>
    </source>
</evidence>
<dbReference type="GO" id="GO:0008270">
    <property type="term" value="F:zinc ion binding"/>
    <property type="evidence" value="ECO:0007669"/>
    <property type="project" value="UniProtKB-UniRule"/>
</dbReference>
<keyword evidence="4 6" id="KW-0862">Zinc</keyword>
<dbReference type="InterPro" id="IPR013087">
    <property type="entry name" value="Znf_C2H2_type"/>
</dbReference>
<organism evidence="9">
    <name type="scientific">Culicoides sonorensis</name>
    <name type="common">Biting midge</name>
    <dbReference type="NCBI Taxonomy" id="179676"/>
    <lineage>
        <taxon>Eukaryota</taxon>
        <taxon>Metazoa</taxon>
        <taxon>Ecdysozoa</taxon>
        <taxon>Arthropoda</taxon>
        <taxon>Hexapoda</taxon>
        <taxon>Insecta</taxon>
        <taxon>Pterygota</taxon>
        <taxon>Neoptera</taxon>
        <taxon>Endopterygota</taxon>
        <taxon>Diptera</taxon>
        <taxon>Nematocera</taxon>
        <taxon>Chironomoidea</taxon>
        <taxon>Ceratopogonidae</taxon>
        <taxon>Ceratopogoninae</taxon>
        <taxon>Culicoides</taxon>
        <taxon>Monoculicoides</taxon>
    </lineage>
</organism>
<dbReference type="PROSITE" id="PS50157">
    <property type="entry name" value="ZINC_FINGER_C2H2_2"/>
    <property type="match status" value="3"/>
</dbReference>
<name>A0A336LWD8_CULSO</name>
<feature type="binding site" evidence="6">
    <location>
        <position position="52"/>
    </location>
    <ligand>
        <name>Zn(2+)</name>
        <dbReference type="ChEBI" id="CHEBI:29105"/>
    </ligand>
</feature>
<dbReference type="PANTHER" id="PTHR24379">
    <property type="entry name" value="KRAB AND ZINC FINGER DOMAIN-CONTAINING"/>
    <property type="match status" value="1"/>
</dbReference>
<feature type="binding site" evidence="6">
    <location>
        <position position="11"/>
    </location>
    <ligand>
        <name>Zn(2+)</name>
        <dbReference type="ChEBI" id="CHEBI:29105"/>
    </ligand>
</feature>
<dbReference type="PROSITE" id="PS51915">
    <property type="entry name" value="ZAD"/>
    <property type="match status" value="1"/>
</dbReference>
<dbReference type="Gene3D" id="3.30.160.60">
    <property type="entry name" value="Classic Zinc Finger"/>
    <property type="match status" value="3"/>
</dbReference>
<dbReference type="GO" id="GO:0005634">
    <property type="term" value="C:nucleus"/>
    <property type="evidence" value="ECO:0007669"/>
    <property type="project" value="InterPro"/>
</dbReference>
<evidence type="ECO:0000256" key="1">
    <source>
        <dbReference type="ARBA" id="ARBA00022723"/>
    </source>
</evidence>
<accession>A0A336LWD8</accession>
<feature type="binding site" evidence="6">
    <location>
        <position position="55"/>
    </location>
    <ligand>
        <name>Zn(2+)</name>
        <dbReference type="ChEBI" id="CHEBI:29105"/>
    </ligand>
</feature>
<evidence type="ECO:0000259" key="7">
    <source>
        <dbReference type="PROSITE" id="PS50157"/>
    </source>
</evidence>